<keyword evidence="1" id="KW-0472">Membrane</keyword>
<feature type="chain" id="PRO_5042546319" evidence="2">
    <location>
        <begin position="19"/>
        <end position="477"/>
    </location>
</feature>
<feature type="transmembrane region" description="Helical" evidence="1">
    <location>
        <begin position="355"/>
        <end position="377"/>
    </location>
</feature>
<keyword evidence="4" id="KW-1185">Reference proteome</keyword>
<feature type="transmembrane region" description="Helical" evidence="1">
    <location>
        <begin position="389"/>
        <end position="410"/>
    </location>
</feature>
<sequence length="477" mass="53352">MTRVYRFSLLIFASACLGSSFNPECPLPPPGTTYVSGPNIRSTTGILWNCVSIMILCTWSIQHLNVPSIRPEKKGFIPSMWRTVQKTGIKIKWMVITILVPEYILSKSLGGWVATRDALDMLYGEPGLENPWETLHIRLANLGYFVLDMGETWPATAAAFDDNVWKYGSKSSQINKRRFQHRYWALDAHQWMRANRKGLTNLPDIPKQYLEGLDRSGGLVKALALIQVTYLVASLITRKVRGLPSTQLEISTLAIAVTSFITYILCWEVPQGVETIHIVPAQSVTQPQEIWSASLEDIGSNGPLYLWHGRRQYGSIDLSLGPLPIPNDGVNGIQHSEIQTITRFAPDDGAYGVEGSIFCLAAIFGGTLFGGLHCLAWNFEFPTEAERTAWRVCSALITALPVAAILPMIIWTKLNPWLGEPKHPRARKVLGPSIIILFIVPYVIARLFIIAEMIRSLFHLPQEAYVDTWAGAFPHWN</sequence>
<evidence type="ECO:0000256" key="2">
    <source>
        <dbReference type="SAM" id="SignalP"/>
    </source>
</evidence>
<dbReference type="AlphaFoldDB" id="A0AAJ0F7V6"/>
<name>A0AAJ0F7V6_9PEZI</name>
<dbReference type="PANTHER" id="PTHR35043:SF7">
    <property type="entry name" value="TRANSCRIPTION FACTOR DOMAIN-CONTAINING PROTEIN"/>
    <property type="match status" value="1"/>
</dbReference>
<dbReference type="Proteomes" id="UP001239445">
    <property type="component" value="Unassembled WGS sequence"/>
</dbReference>
<organism evidence="3 4">
    <name type="scientific">Echria macrotheca</name>
    <dbReference type="NCBI Taxonomy" id="438768"/>
    <lineage>
        <taxon>Eukaryota</taxon>
        <taxon>Fungi</taxon>
        <taxon>Dikarya</taxon>
        <taxon>Ascomycota</taxon>
        <taxon>Pezizomycotina</taxon>
        <taxon>Sordariomycetes</taxon>
        <taxon>Sordariomycetidae</taxon>
        <taxon>Sordariales</taxon>
        <taxon>Schizotheciaceae</taxon>
        <taxon>Echria</taxon>
    </lineage>
</organism>
<gene>
    <name evidence="3" type="ORF">QBC47DRAFT_391990</name>
</gene>
<evidence type="ECO:0000313" key="3">
    <source>
        <dbReference type="EMBL" id="KAK1751514.1"/>
    </source>
</evidence>
<proteinExistence type="predicted"/>
<dbReference type="EMBL" id="MU839842">
    <property type="protein sequence ID" value="KAK1751514.1"/>
    <property type="molecule type" value="Genomic_DNA"/>
</dbReference>
<comment type="caution">
    <text evidence="3">The sequence shown here is derived from an EMBL/GenBank/DDBJ whole genome shotgun (WGS) entry which is preliminary data.</text>
</comment>
<evidence type="ECO:0000256" key="1">
    <source>
        <dbReference type="SAM" id="Phobius"/>
    </source>
</evidence>
<evidence type="ECO:0000313" key="4">
    <source>
        <dbReference type="Proteomes" id="UP001239445"/>
    </source>
</evidence>
<reference evidence="3" key="1">
    <citation type="submission" date="2023-06" db="EMBL/GenBank/DDBJ databases">
        <title>Genome-scale phylogeny and comparative genomics of the fungal order Sordariales.</title>
        <authorList>
            <consortium name="Lawrence Berkeley National Laboratory"/>
            <person name="Hensen N."/>
            <person name="Bonometti L."/>
            <person name="Westerberg I."/>
            <person name="Brannstrom I.O."/>
            <person name="Guillou S."/>
            <person name="Cros-Aarteil S."/>
            <person name="Calhoun S."/>
            <person name="Haridas S."/>
            <person name="Kuo A."/>
            <person name="Mondo S."/>
            <person name="Pangilinan J."/>
            <person name="Riley R."/>
            <person name="Labutti K."/>
            <person name="Andreopoulos B."/>
            <person name="Lipzen A."/>
            <person name="Chen C."/>
            <person name="Yanf M."/>
            <person name="Daum C."/>
            <person name="Ng V."/>
            <person name="Clum A."/>
            <person name="Steindorff A."/>
            <person name="Ohm R."/>
            <person name="Martin F."/>
            <person name="Silar P."/>
            <person name="Natvig D."/>
            <person name="Lalanne C."/>
            <person name="Gautier V."/>
            <person name="Ament-Velasquez S.L."/>
            <person name="Kruys A."/>
            <person name="Hutchinson M.I."/>
            <person name="Powell A.J."/>
            <person name="Barry K."/>
            <person name="Miller A.N."/>
            <person name="Grigoriev I.V."/>
            <person name="Debuchy R."/>
            <person name="Gladieux P."/>
            <person name="Thoren M.H."/>
            <person name="Johannesson H."/>
        </authorList>
    </citation>
    <scope>NUCLEOTIDE SEQUENCE</scope>
    <source>
        <strain evidence="3">PSN4</strain>
    </source>
</reference>
<protein>
    <submittedName>
        <fullName evidence="3">Uncharacterized protein</fullName>
    </submittedName>
</protein>
<accession>A0AAJ0F7V6</accession>
<feature type="signal peptide" evidence="2">
    <location>
        <begin position="1"/>
        <end position="18"/>
    </location>
</feature>
<keyword evidence="2" id="KW-0732">Signal</keyword>
<feature type="transmembrane region" description="Helical" evidence="1">
    <location>
        <begin position="430"/>
        <end position="449"/>
    </location>
</feature>
<keyword evidence="1" id="KW-0812">Transmembrane</keyword>
<keyword evidence="1" id="KW-1133">Transmembrane helix</keyword>
<dbReference type="PANTHER" id="PTHR35043">
    <property type="entry name" value="TRANSCRIPTION FACTOR DOMAIN-CONTAINING PROTEIN"/>
    <property type="match status" value="1"/>
</dbReference>